<feature type="compositionally biased region" description="Polar residues" evidence="1">
    <location>
        <begin position="1"/>
        <end position="13"/>
    </location>
</feature>
<keyword evidence="3" id="KW-1185">Reference proteome</keyword>
<name>A0A9W3DEM1_RAPSA</name>
<feature type="region of interest" description="Disordered" evidence="1">
    <location>
        <begin position="1"/>
        <end position="138"/>
    </location>
</feature>
<feature type="compositionally biased region" description="Basic and acidic residues" evidence="1">
    <location>
        <begin position="15"/>
        <end position="30"/>
    </location>
</feature>
<dbReference type="KEGG" id="rsz:108845171"/>
<evidence type="ECO:0000259" key="2">
    <source>
        <dbReference type="Pfam" id="PF20167"/>
    </source>
</evidence>
<proteinExistence type="predicted"/>
<feature type="compositionally biased region" description="Basic and acidic residues" evidence="1">
    <location>
        <begin position="118"/>
        <end position="136"/>
    </location>
</feature>
<gene>
    <name evidence="4" type="primary">LOC108845171</name>
</gene>
<organism evidence="3 4">
    <name type="scientific">Raphanus sativus</name>
    <name type="common">Radish</name>
    <name type="synonym">Raphanus raphanistrum var. sativus</name>
    <dbReference type="NCBI Taxonomy" id="3726"/>
    <lineage>
        <taxon>Eukaryota</taxon>
        <taxon>Viridiplantae</taxon>
        <taxon>Streptophyta</taxon>
        <taxon>Embryophyta</taxon>
        <taxon>Tracheophyta</taxon>
        <taxon>Spermatophyta</taxon>
        <taxon>Magnoliopsida</taxon>
        <taxon>eudicotyledons</taxon>
        <taxon>Gunneridae</taxon>
        <taxon>Pentapetalae</taxon>
        <taxon>rosids</taxon>
        <taxon>malvids</taxon>
        <taxon>Brassicales</taxon>
        <taxon>Brassicaceae</taxon>
        <taxon>Brassiceae</taxon>
        <taxon>Raphanus</taxon>
    </lineage>
</organism>
<feature type="region of interest" description="Disordered" evidence="1">
    <location>
        <begin position="485"/>
        <end position="517"/>
    </location>
</feature>
<evidence type="ECO:0000256" key="1">
    <source>
        <dbReference type="SAM" id="MobiDB-lite"/>
    </source>
</evidence>
<dbReference type="OrthoDB" id="1102012at2759"/>
<dbReference type="AlphaFoldDB" id="A0A9W3DEM1"/>
<dbReference type="Proteomes" id="UP000504610">
    <property type="component" value="Chromosome 3"/>
</dbReference>
<evidence type="ECO:0000313" key="4">
    <source>
        <dbReference type="RefSeq" id="XP_056862269.1"/>
    </source>
</evidence>
<sequence>MGKTKSTAQQGQPSEIKKHAEPELSRRSLSDGEPEPTPPRNNQPVSSFRLEVTEELESFNTAHEKAPSEESDEHQGTSAPEIRTLRRIPSNVALPNVPIRDGGPGDKDESPLPLVLVDEEKNLSEAESESAKKMEEENKDEEVVSLWSESEDASVKKGRKKLVLKRLGLHSSKQQKTGEANTPTQSHILSAEDAAKSPFLAKEAVVSARVQSKNASEQSVEVIPCPLKKRYDQFLKRKVIAKRLVDKKEIDQWGYLAVIRKGSMESTVSSLGVYVEQVVAEFYAGLPNTRTEADNEEVAVTVQGHLYKFSSSVINGALDLDPLTEENEEAEMTLDEASATKLVSFLTDNTRKEWDSLTTADLTPCFGALMIIAAHNWIPSTHKTHVSLDRARLIYKMAHGVRVDMGKMIFKQIINLGVIHRNDSRWLIFPRLIMGLLQEKYPVPSHTGDKIDRPIAYKKDKRVGEIYEQRKAKVKVHVRADPKIISAKTTRLPSPAPPASTPSSRTGPSRVSVYELG</sequence>
<feature type="domain" description="Putative plant transposon protein" evidence="2">
    <location>
        <begin position="266"/>
        <end position="439"/>
    </location>
</feature>
<dbReference type="RefSeq" id="XP_056862269.1">
    <property type="nucleotide sequence ID" value="XM_057006289.1"/>
</dbReference>
<evidence type="ECO:0000313" key="3">
    <source>
        <dbReference type="Proteomes" id="UP000504610"/>
    </source>
</evidence>
<protein>
    <submittedName>
        <fullName evidence="4">Uncharacterized protein LOC108845171</fullName>
    </submittedName>
</protein>
<accession>A0A9W3DEM1</accession>
<dbReference type="Pfam" id="PF20167">
    <property type="entry name" value="Transposase_32"/>
    <property type="match status" value="1"/>
</dbReference>
<reference evidence="3" key="1">
    <citation type="journal article" date="2019" name="Database">
        <title>The radish genome database (RadishGD): an integrated information resource for radish genomics.</title>
        <authorList>
            <person name="Yu H.J."/>
            <person name="Baek S."/>
            <person name="Lee Y.J."/>
            <person name="Cho A."/>
            <person name="Mun J.H."/>
        </authorList>
    </citation>
    <scope>NUCLEOTIDE SEQUENCE [LARGE SCALE GENOMIC DNA]</scope>
    <source>
        <strain evidence="3">cv. WK10039</strain>
    </source>
</reference>
<dbReference type="GeneID" id="108845171"/>
<reference evidence="4" key="2">
    <citation type="submission" date="2025-08" db="UniProtKB">
        <authorList>
            <consortium name="RefSeq"/>
        </authorList>
    </citation>
    <scope>IDENTIFICATION</scope>
    <source>
        <tissue evidence="4">Leaf</tissue>
    </source>
</reference>
<dbReference type="InterPro" id="IPR046796">
    <property type="entry name" value="Transposase_32_dom"/>
</dbReference>
<feature type="compositionally biased region" description="Low complexity" evidence="1">
    <location>
        <begin position="501"/>
        <end position="517"/>
    </location>
</feature>